<dbReference type="GO" id="GO:0003682">
    <property type="term" value="F:chromatin binding"/>
    <property type="evidence" value="ECO:0007669"/>
    <property type="project" value="TreeGrafter"/>
</dbReference>
<dbReference type="EMBL" id="CAADRA010005028">
    <property type="protein sequence ID" value="VFT84862.1"/>
    <property type="molecule type" value="Genomic_DNA"/>
</dbReference>
<dbReference type="Pfam" id="PF21581">
    <property type="entry name" value="SCD"/>
    <property type="match status" value="1"/>
</dbReference>
<sequence>MPRRPPKKTAKQDDAQNEGASKESEIDLTQEDEVETPAPRTKRGRRASAVKDTPPASADSAKSEVTADNEEDDASQATTPPPKRRGFSSQKQGKDSAESNAAKRIDLDDDDEPESNDSKEAKTRDDNEDAEIPDTQSSTPTKSYRRSARIHNPAPVYTSPTVSQVMKRSKADADDSPAQTKKPTGRPPRPTKRTLSVNPPSSKRTLAEQGTKKAEKKDDDDDDVESEFVLFEAVRKGSCSFPDLLREWRTRFEENADQASRELINFIMNACGSKAICVEEHDDLEDLDMMSFVETVVESLQASNELSYPLASKAKTLRKFKLNFAEFWKQFVEECWESELIHNTDIIEKCVDWLTSLSSSEVRAIRHTSTFAAYEIGNALIAHARQLRDQLIPINRQTASVTDSAKKMTPKSKSKNPKMARLLEMKDTYDEQLANTMTYVLSLFNGVIIHRYRDSMPELRIDSVQTLGLWIDTIPEDFLVDNYLKYLGWMLNDKSAKVRKAVVDALQQLYEKEDNAEKLALFTSRFLRRYLEMCDDVDDDVVLSIVELIAKIDRLNLLDAESDLSVVERLVFNADDDRIRRAAAEFVCLQYDAFGVSDQNMTEKQLVTQAVALVEFAEEYAGTTAVDNVDVLVAAFWDNEDCQVLQNWRLLTMLLGSDAHEPSLSSDQQTILIRLLTAIVKELVSNGGEVDPKPAQKRRKKDDSEPMTIFFCREIPPLMLRFQSDQEKLCLLLQLVSTLNWNATIMNQHKKHVEDLLARLKHAYTTHSDERFLQELSCCIHQVMESTNTALTRDVSMLVQELLRESIEQCQTLLQQEKKSKTKDTEFGLQAWLARLHFLSGFVNMKEDSTVDIHTLLFDFVSERSTLDLPNVRLQSSCTRFAAQILLKEFMWSCDPIFKAMKPQPPIVDDTLIAIVDDVVEKRNQLENMLLQLLSVHLSEPVTKQTPTNQVIEIPDVELTDDQITYVNGLHATAFVMLSDLRCLCFQRFDGTIDPFNRMAFHPHKNLLMLSQSFYERTMENDESTDEALQESVLVALAATSLCNPQNKRQAATVLQQMTSPSFVSVVKAFGRHMCSLSTVKYLEIQILTLQQTFEDDPDAAISLGKVLNQSLGTKLATTLRGSFLKFMAEGLRFAFESPANGAFLSALKPYLARVDKAGIKSLHGQFDKLRQAFDDDENDVHDAVIEWESYFNGIKESASAALTKSKEPASQSQPPKRARDLSDDEGDDDQAAKKASRGGAAPRRSRILSDDKDETPATPPSSIFERPASKGRKTTSKASTAKGKRRTSAASKAADDDDDDTEEEEDEEVIPPPKKRSSTTPRQGRQSAPSQANDAEDKSVVAQQPVRSGRRSATPKSQDDVHAEGDQEEDDQKDDDQEEEDNQEEDNQAGDEGGEDDEASPKRKSTDDTANDDDDDDEVVGFRTKRRRR</sequence>
<evidence type="ECO:0000256" key="1">
    <source>
        <dbReference type="SAM" id="MobiDB-lite"/>
    </source>
</evidence>
<reference evidence="3" key="2">
    <citation type="submission" date="2019-06" db="EMBL/GenBank/DDBJ databases">
        <title>Genomics analysis of Aphanomyces spp. identifies a new class of oomycete effector associated with host adaptation.</title>
        <authorList>
            <person name="Gaulin E."/>
        </authorList>
    </citation>
    <scope>NUCLEOTIDE SEQUENCE</scope>
    <source>
        <strain evidence="3">CBS 578.67</strain>
    </source>
</reference>
<dbReference type="Pfam" id="PF24571">
    <property type="entry name" value="HEAT_SCC3-SA"/>
    <property type="match status" value="1"/>
</dbReference>
<feature type="compositionally biased region" description="Basic and acidic residues" evidence="1">
    <location>
        <begin position="92"/>
        <end position="106"/>
    </location>
</feature>
<dbReference type="InterPro" id="IPR016024">
    <property type="entry name" value="ARM-type_fold"/>
</dbReference>
<evidence type="ECO:0000313" key="3">
    <source>
        <dbReference type="EMBL" id="KAF0701596.1"/>
    </source>
</evidence>
<dbReference type="GO" id="GO:0000785">
    <property type="term" value="C:chromatin"/>
    <property type="evidence" value="ECO:0007669"/>
    <property type="project" value="TreeGrafter"/>
</dbReference>
<reference evidence="4 5" key="1">
    <citation type="submission" date="2019-03" db="EMBL/GenBank/DDBJ databases">
        <authorList>
            <person name="Gaulin E."/>
            <person name="Dumas B."/>
        </authorList>
    </citation>
    <scope>NUCLEOTIDE SEQUENCE [LARGE SCALE GENOMIC DNA]</scope>
    <source>
        <strain evidence="4">CBS 568.67</strain>
    </source>
</reference>
<keyword evidence="5" id="KW-1185">Reference proteome</keyword>
<dbReference type="PROSITE" id="PS51425">
    <property type="entry name" value="SCD"/>
    <property type="match status" value="1"/>
</dbReference>
<feature type="compositionally biased region" description="Basic and acidic residues" evidence="1">
    <location>
        <begin position="10"/>
        <end position="25"/>
    </location>
</feature>
<dbReference type="InterPro" id="IPR011989">
    <property type="entry name" value="ARM-like"/>
</dbReference>
<feature type="compositionally biased region" description="Acidic residues" evidence="1">
    <location>
        <begin position="1296"/>
        <end position="1310"/>
    </location>
</feature>
<feature type="compositionally biased region" description="Acidic residues" evidence="1">
    <location>
        <begin position="26"/>
        <end position="35"/>
    </location>
</feature>
<feature type="region of interest" description="Disordered" evidence="1">
    <location>
        <begin position="1"/>
        <end position="222"/>
    </location>
</feature>
<dbReference type="Pfam" id="PF08514">
    <property type="entry name" value="STAG"/>
    <property type="match status" value="1"/>
</dbReference>
<dbReference type="GO" id="GO:0007062">
    <property type="term" value="P:sister chromatid cohesion"/>
    <property type="evidence" value="ECO:0007669"/>
    <property type="project" value="UniProtKB-ARBA"/>
</dbReference>
<dbReference type="EMBL" id="VJMH01005007">
    <property type="protein sequence ID" value="KAF0701596.1"/>
    <property type="molecule type" value="Genomic_DNA"/>
</dbReference>
<dbReference type="Gene3D" id="1.25.10.10">
    <property type="entry name" value="Leucine-rich Repeat Variant"/>
    <property type="match status" value="1"/>
</dbReference>
<feature type="compositionally biased region" description="Polar residues" evidence="1">
    <location>
        <begin position="195"/>
        <end position="204"/>
    </location>
</feature>
<protein>
    <submittedName>
        <fullName evidence="4">Aste57867_7969 protein</fullName>
    </submittedName>
</protein>
<dbReference type="InterPro" id="IPR013721">
    <property type="entry name" value="STAG"/>
</dbReference>
<dbReference type="InterPro" id="IPR020839">
    <property type="entry name" value="SCD"/>
</dbReference>
<accession>A0A485KJ31</accession>
<gene>
    <name evidence="4" type="primary">Aste57867_7969</name>
    <name evidence="3" type="ORF">As57867_007939</name>
    <name evidence="4" type="ORF">ASTE57867_7969</name>
</gene>
<dbReference type="Proteomes" id="UP000332933">
    <property type="component" value="Unassembled WGS sequence"/>
</dbReference>
<feature type="compositionally biased region" description="Polar residues" evidence="1">
    <location>
        <begin position="1319"/>
        <end position="1334"/>
    </location>
</feature>
<dbReference type="SUPFAM" id="SSF48371">
    <property type="entry name" value="ARM repeat"/>
    <property type="match status" value="1"/>
</dbReference>
<evidence type="ECO:0000259" key="2">
    <source>
        <dbReference type="PROSITE" id="PS51425"/>
    </source>
</evidence>
<proteinExistence type="predicted"/>
<dbReference type="OrthoDB" id="498590at2759"/>
<evidence type="ECO:0000313" key="4">
    <source>
        <dbReference type="EMBL" id="VFT84862.1"/>
    </source>
</evidence>
<dbReference type="PANTHER" id="PTHR11199">
    <property type="entry name" value="STROMAL ANTIGEN"/>
    <property type="match status" value="1"/>
</dbReference>
<dbReference type="InterPro" id="IPR056396">
    <property type="entry name" value="HEAT_SCC3-SA"/>
</dbReference>
<feature type="compositionally biased region" description="Acidic residues" evidence="1">
    <location>
        <begin position="1367"/>
        <end position="1399"/>
    </location>
</feature>
<dbReference type="InterPro" id="IPR039662">
    <property type="entry name" value="Cohesin_Scc3/SA"/>
</dbReference>
<feature type="region of interest" description="Disordered" evidence="1">
    <location>
        <begin position="1202"/>
        <end position="1430"/>
    </location>
</feature>
<dbReference type="GO" id="GO:0005634">
    <property type="term" value="C:nucleus"/>
    <property type="evidence" value="ECO:0007669"/>
    <property type="project" value="TreeGrafter"/>
</dbReference>
<feature type="compositionally biased region" description="Acidic residues" evidence="1">
    <location>
        <begin position="1410"/>
        <end position="1420"/>
    </location>
</feature>
<dbReference type="PANTHER" id="PTHR11199:SF0">
    <property type="entry name" value="LD34181P-RELATED"/>
    <property type="match status" value="1"/>
</dbReference>
<feature type="compositionally biased region" description="Basic and acidic residues" evidence="1">
    <location>
        <begin position="116"/>
        <end position="125"/>
    </location>
</feature>
<evidence type="ECO:0000313" key="5">
    <source>
        <dbReference type="Proteomes" id="UP000332933"/>
    </source>
</evidence>
<name>A0A485KJ31_9STRA</name>
<organism evidence="4 5">
    <name type="scientific">Aphanomyces stellatus</name>
    <dbReference type="NCBI Taxonomy" id="120398"/>
    <lineage>
        <taxon>Eukaryota</taxon>
        <taxon>Sar</taxon>
        <taxon>Stramenopiles</taxon>
        <taxon>Oomycota</taxon>
        <taxon>Saprolegniomycetes</taxon>
        <taxon>Saprolegniales</taxon>
        <taxon>Verrucalvaceae</taxon>
        <taxon>Aphanomyces</taxon>
    </lineage>
</organism>
<dbReference type="GO" id="GO:0008278">
    <property type="term" value="C:cohesin complex"/>
    <property type="evidence" value="ECO:0007669"/>
    <property type="project" value="TreeGrafter"/>
</dbReference>
<feature type="domain" description="SCD" evidence="2">
    <location>
        <begin position="448"/>
        <end position="533"/>
    </location>
</feature>